<dbReference type="RefSeq" id="WP_248412211.1">
    <property type="nucleotide sequence ID" value="NZ_JALPQF010000004.1"/>
</dbReference>
<evidence type="ECO:0000313" key="6">
    <source>
        <dbReference type="Proteomes" id="UP001203687"/>
    </source>
</evidence>
<protein>
    <submittedName>
        <fullName evidence="5">Phosphatidylserine decarboxylase</fullName>
    </submittedName>
</protein>
<evidence type="ECO:0000313" key="5">
    <source>
        <dbReference type="EMBL" id="MCK8479999.1"/>
    </source>
</evidence>
<keyword evidence="3" id="KW-0456">Lyase</keyword>
<gene>
    <name evidence="5" type="ORF">MUY34_05160</name>
</gene>
<reference evidence="5" key="1">
    <citation type="submission" date="2022-04" db="EMBL/GenBank/DDBJ databases">
        <authorList>
            <person name="Ren T."/>
        </authorList>
    </citation>
    <scope>NUCLEOTIDE SEQUENCE</scope>
    <source>
        <strain evidence="5">F63249</strain>
    </source>
</reference>
<accession>A0ABT0H6J2</accession>
<sequence>MKHSNPKWPKTTTSYKALKSQIKNDKNFRIALQTSLMIAKKRAWNELHPDLYHALDNVFDGNGWPTTPDAYLDYVEHYLVLIPNEIDDPIYPDAWSSDDTQNGHNQKVYDLLCQFYFLVDQQLPSMNIILQSYKKGDFIFADWLRDFAIDWGLFLDTKESLPLSAMTSFIIDPMYNIPLYSENSKKWNTFNEFFYREFNGANKKGHTPLRPIAEPDNNNVITSPADCTYKMMYPIDDHGNVLGLNGQPTSMTLKGTHTVNSINELLQDDELAEAFKGGTFVHYFLSPFDYHRFHSPVNGKVKECKAVRGKVFLDVTLNSDGEFHAPDSSEGGYEFQQARGVFVVDAGETVGLIAAVPIGMAQVSGVDMYTKLKGKQIKKGDEFGKFMFGGSDTILLFQKNPDLYLWKNDPAHNPIHFQFGQVCAYWNVKN</sequence>
<keyword evidence="4" id="KW-0670">Pyruvate</keyword>
<name>A0ABT0H6J2_9FLAO</name>
<evidence type="ECO:0000256" key="4">
    <source>
        <dbReference type="ARBA" id="ARBA00023317"/>
    </source>
</evidence>
<dbReference type="Proteomes" id="UP001203687">
    <property type="component" value="Unassembled WGS sequence"/>
</dbReference>
<dbReference type="PANTHER" id="PTHR10067:SF13">
    <property type="entry name" value="PHOSPHATIDYLSERINE DECARBOXYLASE"/>
    <property type="match status" value="1"/>
</dbReference>
<evidence type="ECO:0000256" key="3">
    <source>
        <dbReference type="ARBA" id="ARBA00023239"/>
    </source>
</evidence>
<comment type="caution">
    <text evidence="5">The sequence shown here is derived from an EMBL/GenBank/DDBJ whole genome shotgun (WGS) entry which is preliminary data.</text>
</comment>
<dbReference type="InterPro" id="IPR003817">
    <property type="entry name" value="PS_Dcarbxylase"/>
</dbReference>
<dbReference type="Pfam" id="PF02666">
    <property type="entry name" value="PS_Dcarbxylase"/>
    <property type="match status" value="1"/>
</dbReference>
<proteinExistence type="predicted"/>
<keyword evidence="2" id="KW-0865">Zymogen</keyword>
<dbReference type="EMBL" id="JALPQF010000004">
    <property type="protein sequence ID" value="MCK8479999.1"/>
    <property type="molecule type" value="Genomic_DNA"/>
</dbReference>
<keyword evidence="6" id="KW-1185">Reference proteome</keyword>
<organism evidence="5 6">
    <name type="scientific">Psychroserpens algicola</name>
    <dbReference type="NCBI Taxonomy" id="1719034"/>
    <lineage>
        <taxon>Bacteria</taxon>
        <taxon>Pseudomonadati</taxon>
        <taxon>Bacteroidota</taxon>
        <taxon>Flavobacteriia</taxon>
        <taxon>Flavobacteriales</taxon>
        <taxon>Flavobacteriaceae</taxon>
        <taxon>Psychroserpens</taxon>
    </lineage>
</organism>
<dbReference type="PANTHER" id="PTHR10067">
    <property type="entry name" value="PHOSPHATIDYLSERINE DECARBOXYLASE"/>
    <property type="match status" value="1"/>
</dbReference>
<evidence type="ECO:0000256" key="1">
    <source>
        <dbReference type="ARBA" id="ARBA00022793"/>
    </source>
</evidence>
<evidence type="ECO:0000256" key="2">
    <source>
        <dbReference type="ARBA" id="ARBA00023145"/>
    </source>
</evidence>
<keyword evidence="1" id="KW-0210">Decarboxylase</keyword>